<proteinExistence type="predicted"/>
<accession>A0ABS9Z7R8</accession>
<dbReference type="Proteomes" id="UP001139104">
    <property type="component" value="Unassembled WGS sequence"/>
</dbReference>
<keyword evidence="1" id="KW-0812">Transmembrane</keyword>
<dbReference type="RefSeq" id="WP_243067430.1">
    <property type="nucleotide sequence ID" value="NZ_JAIVFK010000013.1"/>
</dbReference>
<feature type="transmembrane region" description="Helical" evidence="1">
    <location>
        <begin position="35"/>
        <end position="53"/>
    </location>
</feature>
<evidence type="ECO:0000313" key="2">
    <source>
        <dbReference type="EMBL" id="MCI4683480.1"/>
    </source>
</evidence>
<keyword evidence="3" id="KW-1185">Reference proteome</keyword>
<name>A0ABS9Z7R8_9HYPH</name>
<evidence type="ECO:0000256" key="1">
    <source>
        <dbReference type="SAM" id="Phobius"/>
    </source>
</evidence>
<organism evidence="2 3">
    <name type="scientific">Candidatus Rhodoblastus alkanivorans</name>
    <dbReference type="NCBI Taxonomy" id="2954117"/>
    <lineage>
        <taxon>Bacteria</taxon>
        <taxon>Pseudomonadati</taxon>
        <taxon>Pseudomonadota</taxon>
        <taxon>Alphaproteobacteria</taxon>
        <taxon>Hyphomicrobiales</taxon>
        <taxon>Rhodoblastaceae</taxon>
        <taxon>Rhodoblastus</taxon>
    </lineage>
</organism>
<reference evidence="2" key="1">
    <citation type="journal article" date="2022" name="ISME J.">
        <title>Identification of active gaseous-alkane degraders at natural gas seeps.</title>
        <authorList>
            <person name="Farhan Ul Haque M."/>
            <person name="Hernandez M."/>
            <person name="Crombie A.T."/>
            <person name="Murrell J.C."/>
        </authorList>
    </citation>
    <scope>NUCLEOTIDE SEQUENCE</scope>
    <source>
        <strain evidence="2">PC2</strain>
    </source>
</reference>
<keyword evidence="1" id="KW-1133">Transmembrane helix</keyword>
<evidence type="ECO:0000313" key="3">
    <source>
        <dbReference type="Proteomes" id="UP001139104"/>
    </source>
</evidence>
<keyword evidence="1" id="KW-0472">Membrane</keyword>
<comment type="caution">
    <text evidence="2">The sequence shown here is derived from an EMBL/GenBank/DDBJ whole genome shotgun (WGS) entry which is preliminary data.</text>
</comment>
<sequence length="61" mass="6975">MDQNQLMRILALVALLLYIGPMAFGDRLSDRQRIWMWRVAAAAIAVGVAIALVETVRWYTR</sequence>
<protein>
    <submittedName>
        <fullName evidence="2">Uncharacterized protein</fullName>
    </submittedName>
</protein>
<gene>
    <name evidence="2" type="ORF">K2U94_12010</name>
</gene>
<dbReference type="EMBL" id="JAIVFP010000001">
    <property type="protein sequence ID" value="MCI4683480.1"/>
    <property type="molecule type" value="Genomic_DNA"/>
</dbReference>